<keyword evidence="3" id="KW-1185">Reference proteome</keyword>
<reference evidence="2 3" key="1">
    <citation type="submission" date="2024-03" db="EMBL/GenBank/DDBJ databases">
        <title>Novel species of the genus Variovorax.</title>
        <authorList>
            <person name="Liu Q."/>
            <person name="Xin Y.-H."/>
        </authorList>
    </citation>
    <scope>NUCLEOTIDE SEQUENCE [LARGE SCALE GENOMIC DNA]</scope>
    <source>
        <strain evidence="2 3">KACC 18900</strain>
    </source>
</reference>
<feature type="non-terminal residue" evidence="2">
    <location>
        <position position="225"/>
    </location>
</feature>
<evidence type="ECO:0000259" key="1">
    <source>
        <dbReference type="PROSITE" id="PS50980"/>
    </source>
</evidence>
<comment type="caution">
    <text evidence="2">The sequence shown here is derived from an EMBL/GenBank/DDBJ whole genome shotgun (WGS) entry which is preliminary data.</text>
</comment>
<dbReference type="GO" id="GO:0016740">
    <property type="term" value="F:transferase activity"/>
    <property type="evidence" value="ECO:0007669"/>
    <property type="project" value="UniProtKB-KW"/>
</dbReference>
<dbReference type="InterPro" id="IPR029045">
    <property type="entry name" value="ClpP/crotonase-like_dom_sf"/>
</dbReference>
<dbReference type="InterPro" id="IPR034733">
    <property type="entry name" value="AcCoA_carboxyl_beta"/>
</dbReference>
<dbReference type="InterPro" id="IPR011762">
    <property type="entry name" value="COA_CT_N"/>
</dbReference>
<gene>
    <name evidence="2" type="ORF">WKW82_34340</name>
</gene>
<dbReference type="RefSeq" id="WP_340347511.1">
    <property type="nucleotide sequence ID" value="NZ_JBBKZT010000027.1"/>
</dbReference>
<proteinExistence type="predicted"/>
<dbReference type="Pfam" id="PF01039">
    <property type="entry name" value="Carboxyl_trans"/>
    <property type="match status" value="1"/>
</dbReference>
<name>A0ABU8WWG1_9BURK</name>
<dbReference type="InterPro" id="IPR000438">
    <property type="entry name" value="Acetyl_CoA_COase_Trfase_b_su"/>
</dbReference>
<feature type="domain" description="CoA carboxyltransferase N-terminal" evidence="1">
    <location>
        <begin position="1"/>
        <end position="225"/>
    </location>
</feature>
<dbReference type="EMBL" id="JBBKZT010000027">
    <property type="protein sequence ID" value="MEJ8851754.1"/>
    <property type="molecule type" value="Genomic_DNA"/>
</dbReference>
<dbReference type="InterPro" id="IPR051047">
    <property type="entry name" value="AccD/PCCB"/>
</dbReference>
<dbReference type="PANTHER" id="PTHR43842:SF2">
    <property type="entry name" value="PROPIONYL-COA CARBOXYLASE BETA CHAIN, MITOCHONDRIAL"/>
    <property type="match status" value="1"/>
</dbReference>
<dbReference type="PANTHER" id="PTHR43842">
    <property type="entry name" value="PROPIONYL-COA CARBOXYLASE BETA CHAIN"/>
    <property type="match status" value="1"/>
</dbReference>
<evidence type="ECO:0000313" key="2">
    <source>
        <dbReference type="EMBL" id="MEJ8851754.1"/>
    </source>
</evidence>
<evidence type="ECO:0000313" key="3">
    <source>
        <dbReference type="Proteomes" id="UP001385892"/>
    </source>
</evidence>
<dbReference type="SUPFAM" id="SSF52096">
    <property type="entry name" value="ClpP/crotonase"/>
    <property type="match status" value="1"/>
</dbReference>
<dbReference type="Gene3D" id="3.90.226.10">
    <property type="entry name" value="2-enoyl-CoA Hydratase, Chain A, domain 1"/>
    <property type="match status" value="1"/>
</dbReference>
<dbReference type="PROSITE" id="PS50980">
    <property type="entry name" value="COA_CT_NTER"/>
    <property type="match status" value="1"/>
</dbReference>
<organism evidence="2 3">
    <name type="scientific">Variovorax rhizosphaerae</name>
    <dbReference type="NCBI Taxonomy" id="1836200"/>
    <lineage>
        <taxon>Bacteria</taxon>
        <taxon>Pseudomonadati</taxon>
        <taxon>Pseudomonadota</taxon>
        <taxon>Betaproteobacteria</taxon>
        <taxon>Burkholderiales</taxon>
        <taxon>Comamonadaceae</taxon>
        <taxon>Variovorax</taxon>
    </lineage>
</organism>
<dbReference type="PRINTS" id="PR01070">
    <property type="entry name" value="ACCCTRFRASEB"/>
</dbReference>
<keyword evidence="2" id="KW-0808">Transferase</keyword>
<dbReference type="Proteomes" id="UP001385892">
    <property type="component" value="Unassembled WGS sequence"/>
</dbReference>
<sequence length="225" mass="24261">MKEILELLEQRRAQARLGGGQKRIDAQHAKGKLTARERIELLLDDNTFEEWDMFVEHRCTDFGMEDNKIPGDGVVTGYGMINGRLVFVFSQDFTVFGGALSEAHAEKICKVMDQAMKVGAPVIGLNDSGGARIQEGVASLGGYAEVFQRNVMASGVVPQISMIMGPCAGGAVYSPAMTDFIFMVKDSSYMFVTGPEVVKTVTHEDVTAEELGGASTHTTKSGVAD</sequence>
<accession>A0ABU8WWG1</accession>
<protein>
    <submittedName>
        <fullName evidence="2">Carboxyl transferase domain-containing protein</fullName>
    </submittedName>
</protein>